<proteinExistence type="predicted"/>
<sequence>MRRCASHAVLFASAPVITVLHRLSRVADAWRPQRLATPGMPVSPGCASTHAVAKFRAAVWAAARLRV</sequence>
<accession>A0A0U5FG49</accession>
<gene>
    <name evidence="1" type="ORF">XAC3562_610181</name>
</gene>
<protein>
    <submittedName>
        <fullName evidence="1">Uncharacterized protein</fullName>
    </submittedName>
</protein>
<comment type="caution">
    <text evidence="1">The sequence shown here is derived from an EMBL/GenBank/DDBJ whole genome shotgun (WGS) entry which is preliminary data.</text>
</comment>
<evidence type="ECO:0000313" key="1">
    <source>
        <dbReference type="EMBL" id="CEG17309.1"/>
    </source>
</evidence>
<dbReference type="EMBL" id="CCXZ01000157">
    <property type="protein sequence ID" value="CEG17309.1"/>
    <property type="molecule type" value="Genomic_DNA"/>
</dbReference>
<organism evidence="1 2">
    <name type="scientific">Xanthomonas citri pv. citri</name>
    <dbReference type="NCBI Taxonomy" id="611301"/>
    <lineage>
        <taxon>Bacteria</taxon>
        <taxon>Pseudomonadati</taxon>
        <taxon>Pseudomonadota</taxon>
        <taxon>Gammaproteobacteria</taxon>
        <taxon>Lysobacterales</taxon>
        <taxon>Lysobacteraceae</taxon>
        <taxon>Xanthomonas</taxon>
    </lineage>
</organism>
<name>A0A0U5FG49_XANCI</name>
<reference evidence="1 2" key="1">
    <citation type="submission" date="2014-09" db="EMBL/GenBank/DDBJ databases">
        <authorList>
            <person name="Regsiter A."/>
        </authorList>
    </citation>
    <scope>NUCLEOTIDE SEQUENCE [LARGE SCALE GENOMIC DNA]</scope>
</reference>
<dbReference type="AlphaFoldDB" id="A0A0U5FG49"/>
<evidence type="ECO:0000313" key="2">
    <source>
        <dbReference type="Proteomes" id="UP000052230"/>
    </source>
</evidence>
<dbReference type="Proteomes" id="UP000052230">
    <property type="component" value="Unassembled WGS sequence"/>
</dbReference>
<keyword evidence="2" id="KW-1185">Reference proteome</keyword>